<sequence length="406" mass="45718">MDESDGEVPALAAWVFEVAKGIGMFFLHPLFYIGWFYAVYLGYRRVKRERKDFHVRVQDGWFEFRTYLSKGILPGVLISLVVFAAGAYSSFSFPAAAFFATLLFSLFLNPAWLSPAFTAGTAFFLLYFLQIYHAEIPYLNRWLSFEPDGTLPTVSFLLALLLLAESYLLFKDAAYRTSPRIIRSPRGLNVGVHESRRLWLVPLVLILPGGNLHLPLDFWPLLPFPNEDFSLLLIPYWIGFSRQIRTDLPAAAVSATAKRVLILGLIVSALAIPGFWYPLWSAASAAAAVIGRLFIPLIQRMQDQNRPFYFSRSERGVKILDIIPGSPAERMGLKIGELVTKVNGTPVNDDTGFYGALQKNMAYCRLEVVDHQGEVRLESGALYEGEHHELGILFVGKEKQWMDHAG</sequence>
<dbReference type="PROSITE" id="PS50106">
    <property type="entry name" value="PDZ"/>
    <property type="match status" value="1"/>
</dbReference>
<dbReference type="SUPFAM" id="SSF50156">
    <property type="entry name" value="PDZ domain-like"/>
    <property type="match status" value="1"/>
</dbReference>
<proteinExistence type="predicted"/>
<dbReference type="SMART" id="SM00228">
    <property type="entry name" value="PDZ"/>
    <property type="match status" value="1"/>
</dbReference>
<reference evidence="3 4" key="1">
    <citation type="submission" date="2018-03" db="EMBL/GenBank/DDBJ databases">
        <authorList>
            <person name="Keele B.F."/>
        </authorList>
    </citation>
    <scope>NUCLEOTIDE SEQUENCE [LARGE SCALE GENOMIC DNA]</scope>
    <source>
        <strain evidence="3">ZCTH4_d</strain>
    </source>
</reference>
<feature type="transmembrane region" description="Helical" evidence="1">
    <location>
        <begin position="22"/>
        <end position="43"/>
    </location>
</feature>
<dbReference type="Pfam" id="PF17820">
    <property type="entry name" value="PDZ_6"/>
    <property type="match status" value="1"/>
</dbReference>
<dbReference type="InterPro" id="IPR001478">
    <property type="entry name" value="PDZ"/>
</dbReference>
<keyword evidence="1" id="KW-1133">Transmembrane helix</keyword>
<accession>A0A3E0K2Y2</accession>
<evidence type="ECO:0000256" key="1">
    <source>
        <dbReference type="SAM" id="Phobius"/>
    </source>
</evidence>
<evidence type="ECO:0000313" key="3">
    <source>
        <dbReference type="EMBL" id="REJ27639.1"/>
    </source>
</evidence>
<dbReference type="InterPro" id="IPR041489">
    <property type="entry name" value="PDZ_6"/>
</dbReference>
<dbReference type="EMBL" id="QEWE01000020">
    <property type="protein sequence ID" value="REJ27639.1"/>
    <property type="molecule type" value="Genomic_DNA"/>
</dbReference>
<keyword evidence="1" id="KW-0472">Membrane</keyword>
<feature type="domain" description="PDZ" evidence="2">
    <location>
        <begin position="297"/>
        <end position="349"/>
    </location>
</feature>
<evidence type="ECO:0000313" key="4">
    <source>
        <dbReference type="Proteomes" id="UP000257014"/>
    </source>
</evidence>
<keyword evidence="1" id="KW-0812">Transmembrane</keyword>
<feature type="transmembrane region" description="Helical" evidence="1">
    <location>
        <begin position="153"/>
        <end position="170"/>
    </location>
</feature>
<feature type="transmembrane region" description="Helical" evidence="1">
    <location>
        <begin position="64"/>
        <end position="85"/>
    </location>
</feature>
<organism evidence="3 4">
    <name type="scientific">Caldibacillus debilis</name>
    <dbReference type="NCBI Taxonomy" id="301148"/>
    <lineage>
        <taxon>Bacteria</taxon>
        <taxon>Bacillati</taxon>
        <taxon>Bacillota</taxon>
        <taxon>Bacilli</taxon>
        <taxon>Bacillales</taxon>
        <taxon>Bacillaceae</taxon>
        <taxon>Caldibacillus</taxon>
    </lineage>
</organism>
<dbReference type="InterPro" id="IPR036034">
    <property type="entry name" value="PDZ_sf"/>
</dbReference>
<feature type="transmembrane region" description="Helical" evidence="1">
    <location>
        <begin position="260"/>
        <end position="276"/>
    </location>
</feature>
<dbReference type="Proteomes" id="UP000257014">
    <property type="component" value="Unassembled WGS sequence"/>
</dbReference>
<name>A0A3E0K2Y2_9BACI</name>
<dbReference type="AlphaFoldDB" id="A0A3E0K2Y2"/>
<feature type="transmembrane region" description="Helical" evidence="1">
    <location>
        <begin position="116"/>
        <end position="133"/>
    </location>
</feature>
<protein>
    <submittedName>
        <fullName evidence="3">PDZ domain-containing protein</fullName>
    </submittedName>
</protein>
<gene>
    <name evidence="3" type="ORF">C6P37_11070</name>
</gene>
<evidence type="ECO:0000259" key="2">
    <source>
        <dbReference type="PROSITE" id="PS50106"/>
    </source>
</evidence>
<feature type="transmembrane region" description="Helical" evidence="1">
    <location>
        <begin position="91"/>
        <end position="109"/>
    </location>
</feature>
<dbReference type="Gene3D" id="2.30.42.10">
    <property type="match status" value="1"/>
</dbReference>
<comment type="caution">
    <text evidence="3">The sequence shown here is derived from an EMBL/GenBank/DDBJ whole genome shotgun (WGS) entry which is preliminary data.</text>
</comment>